<dbReference type="Proteomes" id="UP000049127">
    <property type="component" value="Unassembled WGS sequence"/>
</dbReference>
<keyword evidence="7 9" id="KW-0255">Endonuclease</keyword>
<keyword evidence="6 7" id="KW-0234">DNA repair</keyword>
<dbReference type="InterPro" id="IPR036237">
    <property type="entry name" value="Xyl_isomerase-like_sf"/>
</dbReference>
<dbReference type="EC" id="3.1.21.2" evidence="7"/>
<gene>
    <name evidence="7 9" type="primary">nfo</name>
    <name evidence="9" type="ORF">R28058_27981</name>
</gene>
<dbReference type="RefSeq" id="WP_055343046.1">
    <property type="nucleotide sequence ID" value="NZ_CDNI01000023.1"/>
</dbReference>
<dbReference type="SMART" id="SM00518">
    <property type="entry name" value="AP2Ec"/>
    <property type="match status" value="1"/>
</dbReference>
<feature type="binding site" evidence="7">
    <location>
        <position position="226"/>
    </location>
    <ligand>
        <name>Zn(2+)</name>
        <dbReference type="ChEBI" id="CHEBI:29105"/>
        <label>3</label>
    </ligand>
</feature>
<feature type="binding site" evidence="7">
    <location>
        <position position="224"/>
    </location>
    <ligand>
        <name>Zn(2+)</name>
        <dbReference type="ChEBI" id="CHEBI:29105"/>
        <label>3</label>
    </ligand>
</feature>
<evidence type="ECO:0000313" key="9">
    <source>
        <dbReference type="EMBL" id="CEQ05081.1"/>
    </source>
</evidence>
<dbReference type="PANTHER" id="PTHR21445">
    <property type="entry name" value="ENDONUCLEASE IV ENDODEOXYRIBONUCLEASE IV"/>
    <property type="match status" value="1"/>
</dbReference>
<dbReference type="FunFam" id="3.20.20.150:FF:000001">
    <property type="entry name" value="Probable endonuclease 4"/>
    <property type="match status" value="1"/>
</dbReference>
<evidence type="ECO:0000256" key="6">
    <source>
        <dbReference type="ARBA" id="ARBA00023204"/>
    </source>
</evidence>
<evidence type="ECO:0000313" key="10">
    <source>
        <dbReference type="Proteomes" id="UP000049127"/>
    </source>
</evidence>
<evidence type="ECO:0000256" key="3">
    <source>
        <dbReference type="ARBA" id="ARBA00022763"/>
    </source>
</evidence>
<dbReference type="PROSITE" id="PS00731">
    <property type="entry name" value="AP_NUCLEASE_F2_3"/>
    <property type="match status" value="1"/>
</dbReference>
<dbReference type="PROSITE" id="PS00730">
    <property type="entry name" value="AP_NUCLEASE_F2_2"/>
    <property type="match status" value="1"/>
</dbReference>
<evidence type="ECO:0000256" key="1">
    <source>
        <dbReference type="ARBA" id="ARBA00005340"/>
    </source>
</evidence>
<keyword evidence="4 7" id="KW-0378">Hydrolase</keyword>
<keyword evidence="3 7" id="KW-0227">DNA damage</keyword>
<evidence type="ECO:0000256" key="2">
    <source>
        <dbReference type="ARBA" id="ARBA00022723"/>
    </source>
</evidence>
<feature type="binding site" evidence="7">
    <location>
        <position position="256"/>
    </location>
    <ligand>
        <name>Zn(2+)</name>
        <dbReference type="ChEBI" id="CHEBI:29105"/>
        <label>2</label>
    </ligand>
</feature>
<comment type="cofactor">
    <cofactor evidence="7">
        <name>Zn(2+)</name>
        <dbReference type="ChEBI" id="CHEBI:29105"/>
    </cofactor>
    <text evidence="7">Binds 3 Zn(2+) ions.</text>
</comment>
<dbReference type="InterPro" id="IPR013022">
    <property type="entry name" value="Xyl_isomerase-like_TIM-brl"/>
</dbReference>
<dbReference type="GO" id="GO:0003906">
    <property type="term" value="F:DNA-(apurinic or apyrimidinic site) endonuclease activity"/>
    <property type="evidence" value="ECO:0007669"/>
    <property type="project" value="TreeGrafter"/>
</dbReference>
<dbReference type="GO" id="GO:0006284">
    <property type="term" value="P:base-excision repair"/>
    <property type="evidence" value="ECO:0007669"/>
    <property type="project" value="TreeGrafter"/>
</dbReference>
<dbReference type="InterPro" id="IPR001719">
    <property type="entry name" value="AP_endonuc_2"/>
</dbReference>
<evidence type="ECO:0000256" key="5">
    <source>
        <dbReference type="ARBA" id="ARBA00022833"/>
    </source>
</evidence>
<organism evidence="9 10">
    <name type="scientific">Paraclostridium sordellii</name>
    <name type="common">Clostridium sordellii</name>
    <dbReference type="NCBI Taxonomy" id="1505"/>
    <lineage>
        <taxon>Bacteria</taxon>
        <taxon>Bacillati</taxon>
        <taxon>Bacillota</taxon>
        <taxon>Clostridia</taxon>
        <taxon>Peptostreptococcales</taxon>
        <taxon>Peptostreptococcaceae</taxon>
        <taxon>Paraclostridium</taxon>
    </lineage>
</organism>
<feature type="binding site" evidence="7">
    <location>
        <position position="142"/>
    </location>
    <ligand>
        <name>Zn(2+)</name>
        <dbReference type="ChEBI" id="CHEBI:29105"/>
        <label>1</label>
    </ligand>
</feature>
<accession>A0A0C7QNE8</accession>
<dbReference type="GO" id="GO:0008081">
    <property type="term" value="F:phosphoric diester hydrolase activity"/>
    <property type="evidence" value="ECO:0007669"/>
    <property type="project" value="TreeGrafter"/>
</dbReference>
<reference evidence="9 10" key="1">
    <citation type="submission" date="2015-01" db="EMBL/GenBank/DDBJ databases">
        <authorList>
            <person name="Aslett A.Martin."/>
            <person name="De Silva Nishadi"/>
        </authorList>
    </citation>
    <scope>NUCLEOTIDE SEQUENCE [LARGE SCALE GENOMIC DNA]</scope>
    <source>
        <strain evidence="9 10">R28058</strain>
    </source>
</reference>
<evidence type="ECO:0000256" key="4">
    <source>
        <dbReference type="ARBA" id="ARBA00022801"/>
    </source>
</evidence>
<keyword evidence="7" id="KW-0540">Nuclease</keyword>
<feature type="domain" description="Xylose isomerase-like TIM barrel" evidence="8">
    <location>
        <begin position="20"/>
        <end position="273"/>
    </location>
</feature>
<dbReference type="GO" id="GO:0008270">
    <property type="term" value="F:zinc ion binding"/>
    <property type="evidence" value="ECO:0007669"/>
    <property type="project" value="UniProtKB-UniRule"/>
</dbReference>
<feature type="binding site" evidence="7">
    <location>
        <position position="67"/>
    </location>
    <ligand>
        <name>Zn(2+)</name>
        <dbReference type="ChEBI" id="CHEBI:29105"/>
        <label>1</label>
    </ligand>
</feature>
<dbReference type="OrthoDB" id="9805666at2"/>
<comment type="catalytic activity">
    <reaction evidence="7">
        <text>Endonucleolytic cleavage to 5'-phosphooligonucleotide end-products.</text>
        <dbReference type="EC" id="3.1.21.2"/>
    </reaction>
</comment>
<feature type="binding site" evidence="7">
    <location>
        <position position="107"/>
    </location>
    <ligand>
        <name>Zn(2+)</name>
        <dbReference type="ChEBI" id="CHEBI:29105"/>
        <label>1</label>
    </ligand>
</feature>
<dbReference type="Pfam" id="PF01261">
    <property type="entry name" value="AP_endonuc_2"/>
    <property type="match status" value="1"/>
</dbReference>
<dbReference type="AlphaFoldDB" id="A0A0C7QNE8"/>
<dbReference type="SUPFAM" id="SSF51658">
    <property type="entry name" value="Xylose isomerase-like"/>
    <property type="match status" value="1"/>
</dbReference>
<feature type="binding site" evidence="7">
    <location>
        <position position="176"/>
    </location>
    <ligand>
        <name>Zn(2+)</name>
        <dbReference type="ChEBI" id="CHEBI:29105"/>
        <label>2</label>
    </ligand>
</feature>
<dbReference type="NCBIfam" id="TIGR00587">
    <property type="entry name" value="nfo"/>
    <property type="match status" value="1"/>
</dbReference>
<evidence type="ECO:0000259" key="8">
    <source>
        <dbReference type="Pfam" id="PF01261"/>
    </source>
</evidence>
<dbReference type="EMBL" id="CEKZ01000023">
    <property type="protein sequence ID" value="CEQ05081.1"/>
    <property type="molecule type" value="Genomic_DNA"/>
</dbReference>
<name>A0A0C7QNE8_PARSO</name>
<proteinExistence type="inferred from homology"/>
<dbReference type="PANTHER" id="PTHR21445:SF0">
    <property type="entry name" value="APURINIC-APYRIMIDINIC ENDONUCLEASE"/>
    <property type="match status" value="1"/>
</dbReference>
<comment type="function">
    <text evidence="7">Endonuclease IV plays a role in DNA repair. It cleaves phosphodiester bonds at apurinic or apyrimidinic (AP) sites, generating a 3'-hydroxyl group and a 5'-terminal sugar phosphate.</text>
</comment>
<protein>
    <recommendedName>
        <fullName evidence="7">Probable endonuclease 4</fullName>
        <ecNumber evidence="7">3.1.21.2</ecNumber>
    </recommendedName>
    <alternativeName>
        <fullName evidence="7">Endodeoxyribonuclease IV</fullName>
    </alternativeName>
    <alternativeName>
        <fullName evidence="7">Endonuclease IV</fullName>
    </alternativeName>
</protein>
<feature type="binding site" evidence="7">
    <location>
        <position position="142"/>
    </location>
    <ligand>
        <name>Zn(2+)</name>
        <dbReference type="ChEBI" id="CHEBI:29105"/>
        <label>2</label>
    </ligand>
</feature>
<dbReference type="GO" id="GO:0003677">
    <property type="term" value="F:DNA binding"/>
    <property type="evidence" value="ECO:0007669"/>
    <property type="project" value="InterPro"/>
</dbReference>
<sequence>MIVIGPHISISKGFAKAAQTAVDIGANTFQFFSRNPRGGNSKAFDEKDIMKFQEIRKENNFGPLLAHAPYTMNLAGAKEEVYEFGRMVIKEDIKRMDSIGIEYMCFHPGSHVGSGVEVGSDKIANALNEAITGDENITILLETMSGKGTEIGFTFEQIKEIIDKVEHNEKLGVCLDTCHIFSAGYDIVNNLDEVIDDFDRIIGLDKLKAVHLNDSMMPFGAKKDRHACIGEGEIGLESIISFITHPKLKHLPFFLETPLEDEGHKREIEMIKDIIKQVE</sequence>
<keyword evidence="5 7" id="KW-0862">Zinc</keyword>
<keyword evidence="2 7" id="KW-0479">Metal-binding</keyword>
<feature type="binding site" evidence="7">
    <location>
        <position position="211"/>
    </location>
    <ligand>
        <name>Zn(2+)</name>
        <dbReference type="ChEBI" id="CHEBI:29105"/>
        <label>2</label>
    </ligand>
</feature>
<dbReference type="CDD" id="cd00019">
    <property type="entry name" value="AP2Ec"/>
    <property type="match status" value="1"/>
</dbReference>
<dbReference type="HAMAP" id="MF_00152">
    <property type="entry name" value="Nfo"/>
    <property type="match status" value="1"/>
</dbReference>
<dbReference type="Gene3D" id="3.20.20.150">
    <property type="entry name" value="Divalent-metal-dependent TIM barrel enzymes"/>
    <property type="match status" value="1"/>
</dbReference>
<dbReference type="PROSITE" id="PS51432">
    <property type="entry name" value="AP_NUCLEASE_F2_4"/>
    <property type="match status" value="1"/>
</dbReference>
<evidence type="ECO:0000256" key="7">
    <source>
        <dbReference type="HAMAP-Rule" id="MF_00152"/>
    </source>
</evidence>
<comment type="similarity">
    <text evidence="1 7">Belongs to the AP endonuclease 2 family.</text>
</comment>
<dbReference type="InterPro" id="IPR018246">
    <property type="entry name" value="AP_endonuc_F2_Zn_BS"/>
</dbReference>
<feature type="binding site" evidence="7">
    <location>
        <position position="179"/>
    </location>
    <ligand>
        <name>Zn(2+)</name>
        <dbReference type="ChEBI" id="CHEBI:29105"/>
        <label>3</label>
    </ligand>
</feature>
<dbReference type="GO" id="GO:0008833">
    <property type="term" value="F:deoxyribonuclease IV (phage-T4-induced) activity"/>
    <property type="evidence" value="ECO:0007669"/>
    <property type="project" value="UniProtKB-UniRule"/>
</dbReference>